<proteinExistence type="predicted"/>
<evidence type="ECO:0000313" key="1">
    <source>
        <dbReference type="EMBL" id="KAH9420668.1"/>
    </source>
</evidence>
<name>A0ABQ8JDI9_DERPT</name>
<accession>A0ABQ8JDI9</accession>
<comment type="caution">
    <text evidence="1">The sequence shown here is derived from an EMBL/GenBank/DDBJ whole genome shotgun (WGS) entry which is preliminary data.</text>
</comment>
<dbReference type="Proteomes" id="UP000887458">
    <property type="component" value="Unassembled WGS sequence"/>
</dbReference>
<protein>
    <submittedName>
        <fullName evidence="1">Uncharacterized protein</fullName>
    </submittedName>
</protein>
<gene>
    <name evidence="1" type="ORF">DERP_001099</name>
</gene>
<evidence type="ECO:0000313" key="2">
    <source>
        <dbReference type="Proteomes" id="UP000887458"/>
    </source>
</evidence>
<organism evidence="1 2">
    <name type="scientific">Dermatophagoides pteronyssinus</name>
    <name type="common">European house dust mite</name>
    <dbReference type="NCBI Taxonomy" id="6956"/>
    <lineage>
        <taxon>Eukaryota</taxon>
        <taxon>Metazoa</taxon>
        <taxon>Ecdysozoa</taxon>
        <taxon>Arthropoda</taxon>
        <taxon>Chelicerata</taxon>
        <taxon>Arachnida</taxon>
        <taxon>Acari</taxon>
        <taxon>Acariformes</taxon>
        <taxon>Sarcoptiformes</taxon>
        <taxon>Astigmata</taxon>
        <taxon>Psoroptidia</taxon>
        <taxon>Analgoidea</taxon>
        <taxon>Pyroglyphidae</taxon>
        <taxon>Dermatophagoidinae</taxon>
        <taxon>Dermatophagoides</taxon>
    </lineage>
</organism>
<sequence>MSGFNRNKINAVNNRPTMLNNNDIKINLRYRCEIGIDDCSPSLQHFGRLYCLIRNKNNNITGPII</sequence>
<reference evidence="1 2" key="1">
    <citation type="journal article" date="2018" name="J. Allergy Clin. Immunol.">
        <title>High-quality assembly of Dermatophagoides pteronyssinus genome and transcriptome reveals a wide range of novel allergens.</title>
        <authorList>
            <person name="Liu X.Y."/>
            <person name="Yang K.Y."/>
            <person name="Wang M.Q."/>
            <person name="Kwok J.S."/>
            <person name="Zeng X."/>
            <person name="Yang Z."/>
            <person name="Xiao X.J."/>
            <person name="Lau C.P."/>
            <person name="Li Y."/>
            <person name="Huang Z.M."/>
            <person name="Ba J.G."/>
            <person name="Yim A.K."/>
            <person name="Ouyang C.Y."/>
            <person name="Ngai S.M."/>
            <person name="Chan T.F."/>
            <person name="Leung E.L."/>
            <person name="Liu L."/>
            <person name="Liu Z.G."/>
            <person name="Tsui S.K."/>
        </authorList>
    </citation>
    <scope>NUCLEOTIDE SEQUENCE [LARGE SCALE GENOMIC DNA]</scope>
    <source>
        <strain evidence="1">Derp</strain>
    </source>
</reference>
<keyword evidence="2" id="KW-1185">Reference proteome</keyword>
<reference evidence="1 2" key="2">
    <citation type="journal article" date="2022" name="Mol. Biol. Evol.">
        <title>Comparative Genomics Reveals Insights into the Divergent Evolution of Astigmatic Mites and Household Pest Adaptations.</title>
        <authorList>
            <person name="Xiong Q."/>
            <person name="Wan A.T."/>
            <person name="Liu X."/>
            <person name="Fung C.S."/>
            <person name="Xiao X."/>
            <person name="Malainual N."/>
            <person name="Hou J."/>
            <person name="Wang L."/>
            <person name="Wang M."/>
            <person name="Yang K.Y."/>
            <person name="Cui Y."/>
            <person name="Leung E.L."/>
            <person name="Nong W."/>
            <person name="Shin S.K."/>
            <person name="Au S.W."/>
            <person name="Jeong K.Y."/>
            <person name="Chew F.T."/>
            <person name="Hui J.H."/>
            <person name="Leung T.F."/>
            <person name="Tungtrongchitr A."/>
            <person name="Zhong N."/>
            <person name="Liu Z."/>
            <person name="Tsui S.K."/>
        </authorList>
    </citation>
    <scope>NUCLEOTIDE SEQUENCE [LARGE SCALE GENOMIC DNA]</scope>
    <source>
        <strain evidence="1">Derp</strain>
    </source>
</reference>
<dbReference type="EMBL" id="NJHN03000047">
    <property type="protein sequence ID" value="KAH9420668.1"/>
    <property type="molecule type" value="Genomic_DNA"/>
</dbReference>